<sequence length="93" mass="9829">PPRFADVAAPTPAVDQELVTVLASAIHPRVRSQADGSHYSTTGDLPLIPGVDGVARDARGDLRYFVVESGAMAEQALVDPRRSVLLPADIDPI</sequence>
<organism evidence="1 2">
    <name type="scientific">Streptomyces brasiliscabiei</name>
    <dbReference type="NCBI Taxonomy" id="2736302"/>
    <lineage>
        <taxon>Bacteria</taxon>
        <taxon>Bacillati</taxon>
        <taxon>Actinomycetota</taxon>
        <taxon>Actinomycetes</taxon>
        <taxon>Kitasatosporales</taxon>
        <taxon>Streptomycetaceae</taxon>
        <taxon>Streptomyces</taxon>
    </lineage>
</organism>
<dbReference type="InterPro" id="IPR011032">
    <property type="entry name" value="GroES-like_sf"/>
</dbReference>
<feature type="non-terminal residue" evidence="1">
    <location>
        <position position="1"/>
    </location>
</feature>
<dbReference type="EMBL" id="JBBAYM010000224">
    <property type="protein sequence ID" value="MEI5617113.1"/>
    <property type="molecule type" value="Genomic_DNA"/>
</dbReference>
<keyword evidence="2" id="KW-1185">Reference proteome</keyword>
<name>A0ABU8GV88_9ACTN</name>
<evidence type="ECO:0000313" key="2">
    <source>
        <dbReference type="Proteomes" id="UP001365781"/>
    </source>
</evidence>
<dbReference type="Gene3D" id="3.90.180.10">
    <property type="entry name" value="Medium-chain alcohol dehydrogenases, catalytic domain"/>
    <property type="match status" value="1"/>
</dbReference>
<dbReference type="Proteomes" id="UP001365781">
    <property type="component" value="Unassembled WGS sequence"/>
</dbReference>
<protein>
    <submittedName>
        <fullName evidence="1">Zinc-binding alcohol dehydrogenase family protein</fullName>
    </submittedName>
</protein>
<reference evidence="1 2" key="1">
    <citation type="submission" date="2024-03" db="EMBL/GenBank/DDBJ databases">
        <title>First Report of Pectobacterium brasiliscabiei causing potato scab in china.</title>
        <authorList>
            <person name="Handique U."/>
        </authorList>
    </citation>
    <scope>NUCLEOTIDE SEQUENCE [LARGE SCALE GENOMIC DNA]</scope>
    <source>
        <strain evidence="1 2">ZRIMU1503</strain>
    </source>
</reference>
<comment type="caution">
    <text evidence="1">The sequence shown here is derived from an EMBL/GenBank/DDBJ whole genome shotgun (WGS) entry which is preliminary data.</text>
</comment>
<dbReference type="SUPFAM" id="SSF50129">
    <property type="entry name" value="GroES-like"/>
    <property type="match status" value="1"/>
</dbReference>
<feature type="non-terminal residue" evidence="1">
    <location>
        <position position="93"/>
    </location>
</feature>
<accession>A0ABU8GV88</accession>
<evidence type="ECO:0000313" key="1">
    <source>
        <dbReference type="EMBL" id="MEI5617113.1"/>
    </source>
</evidence>
<gene>
    <name evidence="1" type="ORF">WB403_49340</name>
</gene>
<proteinExistence type="predicted"/>